<feature type="compositionally biased region" description="Polar residues" evidence="1">
    <location>
        <begin position="52"/>
        <end position="69"/>
    </location>
</feature>
<gene>
    <name evidence="2" type="ordered locus">Dtox_3639</name>
</gene>
<keyword evidence="3" id="KW-1185">Reference proteome</keyword>
<organism evidence="2 3">
    <name type="scientific">Desulfofarcimen acetoxidans (strain ATCC 49208 / DSM 771 / KCTC 5769 / VKM B-1644 / 5575)</name>
    <name type="common">Desulfotomaculum acetoxidans</name>
    <dbReference type="NCBI Taxonomy" id="485916"/>
    <lineage>
        <taxon>Bacteria</taxon>
        <taxon>Bacillati</taxon>
        <taxon>Bacillota</taxon>
        <taxon>Clostridia</taxon>
        <taxon>Eubacteriales</taxon>
        <taxon>Peptococcaceae</taxon>
        <taxon>Desulfofarcimen</taxon>
    </lineage>
</organism>
<sequence>MSKRNKTSNANKMKKNQETALTPKAKIFIVGAAGFAVILASAVGYGTYKNNQAADNVSSPAAKTPSETTAKPIAIDPNKKEQTININGKQVPIQMSVGKKDNGNQSKP</sequence>
<protein>
    <submittedName>
        <fullName evidence="2">Uncharacterized protein</fullName>
    </submittedName>
</protein>
<proteinExistence type="predicted"/>
<accession>C8VWI6</accession>
<evidence type="ECO:0000313" key="2">
    <source>
        <dbReference type="EMBL" id="ACV64350.1"/>
    </source>
</evidence>
<dbReference type="EMBL" id="CP001720">
    <property type="protein sequence ID" value="ACV64350.1"/>
    <property type="molecule type" value="Genomic_DNA"/>
</dbReference>
<dbReference type="KEGG" id="dae:Dtox_3639"/>
<reference evidence="2 3" key="1">
    <citation type="journal article" date="2009" name="Stand. Genomic Sci.">
        <title>Complete genome sequence of Desulfotomaculum acetoxidans type strain (5575).</title>
        <authorList>
            <person name="Spring S."/>
            <person name="Lapidus A."/>
            <person name="Schroder M."/>
            <person name="Gleim D."/>
            <person name="Sims D."/>
            <person name="Meincke L."/>
            <person name="Glavina Del Rio T."/>
            <person name="Tice H."/>
            <person name="Copeland A."/>
            <person name="Cheng J.F."/>
            <person name="Lucas S."/>
            <person name="Chen F."/>
            <person name="Nolan M."/>
            <person name="Bruce D."/>
            <person name="Goodwin L."/>
            <person name="Pitluck S."/>
            <person name="Ivanova N."/>
            <person name="Mavromatis K."/>
            <person name="Mikhailova N."/>
            <person name="Pati A."/>
            <person name="Chen A."/>
            <person name="Palaniappan K."/>
            <person name="Land M."/>
            <person name="Hauser L."/>
            <person name="Chang Y.J."/>
            <person name="Jeffries C.D."/>
            <person name="Chain P."/>
            <person name="Saunders E."/>
            <person name="Brettin T."/>
            <person name="Detter J.C."/>
            <person name="Goker M."/>
            <person name="Bristow J."/>
            <person name="Eisen J.A."/>
            <person name="Markowitz V."/>
            <person name="Hugenholtz P."/>
            <person name="Kyrpides N.C."/>
            <person name="Klenk H.P."/>
            <person name="Han C."/>
        </authorList>
    </citation>
    <scope>NUCLEOTIDE SEQUENCE [LARGE SCALE GENOMIC DNA]</scope>
    <source>
        <strain evidence="3">ATCC 49208 / DSM 771 / VKM B-1644</strain>
    </source>
</reference>
<dbReference type="RefSeq" id="WP_015759037.1">
    <property type="nucleotide sequence ID" value="NC_013216.1"/>
</dbReference>
<dbReference type="HOGENOM" id="CLU_2192744_0_0_9"/>
<evidence type="ECO:0000313" key="3">
    <source>
        <dbReference type="Proteomes" id="UP000002217"/>
    </source>
</evidence>
<dbReference type="AlphaFoldDB" id="C8VWI6"/>
<dbReference type="Proteomes" id="UP000002217">
    <property type="component" value="Chromosome"/>
</dbReference>
<name>C8VWI6_DESAS</name>
<feature type="region of interest" description="Disordered" evidence="1">
    <location>
        <begin position="52"/>
        <end position="108"/>
    </location>
</feature>
<evidence type="ECO:0000256" key="1">
    <source>
        <dbReference type="SAM" id="MobiDB-lite"/>
    </source>
</evidence>